<organism evidence="1 2">
    <name type="scientific">Loigolactobacillus binensis</name>
    <dbReference type="NCBI Taxonomy" id="2559922"/>
    <lineage>
        <taxon>Bacteria</taxon>
        <taxon>Bacillati</taxon>
        <taxon>Bacillota</taxon>
        <taxon>Bacilli</taxon>
        <taxon>Lactobacillales</taxon>
        <taxon>Lactobacillaceae</taxon>
        <taxon>Loigolactobacillus</taxon>
    </lineage>
</organism>
<evidence type="ECO:0000313" key="1">
    <source>
        <dbReference type="EMBL" id="MFD0898377.1"/>
    </source>
</evidence>
<sequence>MVSTTFLNLAAAKKARIEAALLQEFSNYPLAHAQVARIVAQAHIARGAFYKYFTDLPDAYRYLYKQAMTAVHRDVPRNGTPQDYVAQIKAFVDQSANSDYYRLIQRHISQNEALLADNTKPSMPANIPSALWSSAILSHATIKQILLDPASEDQALQRLEQALIALNRKD</sequence>
<gene>
    <name evidence="1" type="ORF">ACFQZ7_11655</name>
</gene>
<reference evidence="2" key="1">
    <citation type="journal article" date="2019" name="Int. J. Syst. Evol. Microbiol.">
        <title>The Global Catalogue of Microorganisms (GCM) 10K type strain sequencing project: providing services to taxonomists for standard genome sequencing and annotation.</title>
        <authorList>
            <consortium name="The Broad Institute Genomics Platform"/>
            <consortium name="The Broad Institute Genome Sequencing Center for Infectious Disease"/>
            <person name="Wu L."/>
            <person name="Ma J."/>
        </authorList>
    </citation>
    <scope>NUCLEOTIDE SEQUENCE [LARGE SCALE GENOMIC DNA]</scope>
    <source>
        <strain evidence="2">CCM 8925</strain>
    </source>
</reference>
<comment type="caution">
    <text evidence="1">The sequence shown here is derived from an EMBL/GenBank/DDBJ whole genome shotgun (WGS) entry which is preliminary data.</text>
</comment>
<proteinExistence type="predicted"/>
<dbReference type="InterPro" id="IPR009057">
    <property type="entry name" value="Homeodomain-like_sf"/>
</dbReference>
<name>A0ABW3EE06_9LACO</name>
<dbReference type="Proteomes" id="UP001597104">
    <property type="component" value="Unassembled WGS sequence"/>
</dbReference>
<dbReference type="RefSeq" id="WP_137637807.1">
    <property type="nucleotide sequence ID" value="NZ_BJDN01000013.1"/>
</dbReference>
<protein>
    <submittedName>
        <fullName evidence="1">TetR/AcrR family transcriptional regulator</fullName>
    </submittedName>
</protein>
<evidence type="ECO:0000313" key="2">
    <source>
        <dbReference type="Proteomes" id="UP001597104"/>
    </source>
</evidence>
<dbReference type="Gene3D" id="1.10.357.10">
    <property type="entry name" value="Tetracycline Repressor, domain 2"/>
    <property type="match status" value="1"/>
</dbReference>
<keyword evidence="2" id="KW-1185">Reference proteome</keyword>
<dbReference type="SUPFAM" id="SSF46689">
    <property type="entry name" value="Homeodomain-like"/>
    <property type="match status" value="1"/>
</dbReference>
<accession>A0ABW3EE06</accession>
<dbReference type="EMBL" id="JBHTIO010000052">
    <property type="protein sequence ID" value="MFD0898377.1"/>
    <property type="molecule type" value="Genomic_DNA"/>
</dbReference>